<dbReference type="InterPro" id="IPR011051">
    <property type="entry name" value="RmlC_Cupin_sf"/>
</dbReference>
<keyword evidence="6 11" id="KW-0479">Metal-binding</keyword>
<evidence type="ECO:0000256" key="14">
    <source>
        <dbReference type="SAM" id="MobiDB-lite"/>
    </source>
</evidence>
<evidence type="ECO:0000256" key="1">
    <source>
        <dbReference type="ARBA" id="ARBA00003629"/>
    </source>
</evidence>
<evidence type="ECO:0000256" key="2">
    <source>
        <dbReference type="ARBA" id="ARBA00004271"/>
    </source>
</evidence>
<feature type="compositionally biased region" description="Basic and acidic residues" evidence="14">
    <location>
        <begin position="347"/>
        <end position="362"/>
    </location>
</feature>
<keyword evidence="4" id="KW-0052">Apoplast</keyword>
<evidence type="ECO:0000256" key="5">
    <source>
        <dbReference type="ARBA" id="ARBA00022525"/>
    </source>
</evidence>
<keyword evidence="18" id="KW-1185">Reference proteome</keyword>
<keyword evidence="7 15" id="KW-0732">Signal</keyword>
<accession>A0A5C7H1L3</accession>
<proteinExistence type="inferred from homology"/>
<comment type="subcellular location">
    <subcellularLocation>
        <location evidence="2">Secreted</location>
        <location evidence="2">Extracellular space</location>
        <location evidence="2">Apoplast</location>
    </subcellularLocation>
</comment>
<evidence type="ECO:0000256" key="8">
    <source>
        <dbReference type="ARBA" id="ARBA00023157"/>
    </source>
</evidence>
<feature type="disulfide bond" evidence="13">
    <location>
        <begin position="476"/>
        <end position="491"/>
    </location>
</feature>
<dbReference type="InterPro" id="IPR001929">
    <property type="entry name" value="Germin"/>
</dbReference>
<feature type="binding site" evidence="11">
    <location>
        <position position="555"/>
    </location>
    <ligand>
        <name>oxalate</name>
        <dbReference type="ChEBI" id="CHEBI:30623"/>
    </ligand>
</feature>
<feature type="binding site" evidence="12">
    <location>
        <position position="599"/>
    </location>
    <ligand>
        <name>Mn(2+)</name>
        <dbReference type="ChEBI" id="CHEBI:29035"/>
    </ligand>
</feature>
<dbReference type="GO" id="GO:0009506">
    <property type="term" value="C:plasmodesma"/>
    <property type="evidence" value="ECO:0007669"/>
    <property type="project" value="UniProtKB-ARBA"/>
</dbReference>
<feature type="binding site" evidence="11">
    <location>
        <position position="560"/>
    </location>
    <ligand>
        <name>oxalate</name>
        <dbReference type="ChEBI" id="CHEBI:30623"/>
    </ligand>
</feature>
<evidence type="ECO:0000259" key="16">
    <source>
        <dbReference type="SMART" id="SM00835"/>
    </source>
</evidence>
<evidence type="ECO:0000256" key="9">
    <source>
        <dbReference type="ARBA" id="ARBA00023180"/>
    </source>
</evidence>
<dbReference type="GO" id="GO:0010497">
    <property type="term" value="P:plasmodesmata-mediated intercellular transport"/>
    <property type="evidence" value="ECO:0007669"/>
    <property type="project" value="UniProtKB-ARBA"/>
</dbReference>
<evidence type="ECO:0000256" key="12">
    <source>
        <dbReference type="PIRSR" id="PIRSR601929-2"/>
    </source>
</evidence>
<reference evidence="18" key="1">
    <citation type="journal article" date="2019" name="Gigascience">
        <title>De novo genome assembly of the endangered Acer yangbiense, a plant species with extremely small populations endemic to Yunnan Province, China.</title>
        <authorList>
            <person name="Yang J."/>
            <person name="Wariss H.M."/>
            <person name="Tao L."/>
            <person name="Zhang R."/>
            <person name="Yun Q."/>
            <person name="Hollingsworth P."/>
            <person name="Dao Z."/>
            <person name="Luo G."/>
            <person name="Guo H."/>
            <person name="Ma Y."/>
            <person name="Sun W."/>
        </authorList>
    </citation>
    <scope>NUCLEOTIDE SEQUENCE [LARGE SCALE GENOMIC DNA]</scope>
    <source>
        <strain evidence="18">cv. Malutang</strain>
    </source>
</reference>
<comment type="function">
    <text evidence="1">May play a role in plant defense. Probably has no oxalate oxidase activity even if the active site is conserved.</text>
</comment>
<evidence type="ECO:0000256" key="15">
    <source>
        <dbReference type="SAM" id="SignalP"/>
    </source>
</evidence>
<dbReference type="Proteomes" id="UP000323000">
    <property type="component" value="Chromosome 11"/>
</dbReference>
<dbReference type="SUPFAM" id="SSF51182">
    <property type="entry name" value="RmlC-like cupins"/>
    <property type="match status" value="2"/>
</dbReference>
<dbReference type="Pfam" id="PF14223">
    <property type="entry name" value="Retrotran_gag_2"/>
    <property type="match status" value="1"/>
</dbReference>
<feature type="binding site" evidence="12">
    <location>
        <position position="555"/>
    </location>
    <ligand>
        <name>Mn(2+)</name>
        <dbReference type="ChEBI" id="CHEBI:29035"/>
    </ligand>
</feature>
<dbReference type="Pfam" id="PF00190">
    <property type="entry name" value="Cupin_1"/>
    <property type="match status" value="2"/>
</dbReference>
<keyword evidence="8 13" id="KW-1015">Disulfide bond</keyword>
<protein>
    <recommendedName>
        <fullName evidence="16">Cupin type-1 domain-containing protein</fullName>
    </recommendedName>
</protein>
<feature type="binding site" evidence="11">
    <location>
        <position position="550"/>
    </location>
    <ligand>
        <name>oxalate</name>
        <dbReference type="ChEBI" id="CHEBI:30623"/>
    </ligand>
</feature>
<dbReference type="CDD" id="cd02241">
    <property type="entry name" value="cupin_OxOx"/>
    <property type="match status" value="2"/>
</dbReference>
<feature type="region of interest" description="Disordered" evidence="14">
    <location>
        <begin position="333"/>
        <end position="369"/>
    </location>
</feature>
<comment type="similarity">
    <text evidence="3">Belongs to the germin family.</text>
</comment>
<dbReference type="InterPro" id="IPR006045">
    <property type="entry name" value="Cupin_1"/>
</dbReference>
<feature type="domain" description="Cupin type-1" evidence="16">
    <location>
        <begin position="505"/>
        <end position="653"/>
    </location>
</feature>
<feature type="binding site" evidence="11">
    <location>
        <position position="540"/>
    </location>
    <ligand>
        <name>oxalate</name>
        <dbReference type="ChEBI" id="CHEBI:30623"/>
    </ligand>
</feature>
<dbReference type="GO" id="GO:2000280">
    <property type="term" value="P:regulation of root development"/>
    <property type="evidence" value="ECO:0007669"/>
    <property type="project" value="UniProtKB-ARBA"/>
</dbReference>
<evidence type="ECO:0000256" key="4">
    <source>
        <dbReference type="ARBA" id="ARBA00022523"/>
    </source>
</evidence>
<dbReference type="FunFam" id="2.60.120.10:FF:000005">
    <property type="entry name" value="Germin-like protein subfamily 1 member 8"/>
    <property type="match status" value="1"/>
</dbReference>
<dbReference type="Gene3D" id="2.60.120.10">
    <property type="entry name" value="Jelly Rolls"/>
    <property type="match status" value="2"/>
</dbReference>
<sequence>MISSAGSSFYMLCCLVVLLILPFSSLSSDPDSLQDFCVANLNSSISVSGFPCKPDAEVTSLDFFFDGFSKEGNTTNVFGYKVTPANVLTFPGLNTLGISMNRVDFAPGGLSTPHSHPRATESGVVIEGKLLVGFITTNNVYYSKVLTAGQMFVIPKGLVHFQLNVGEGKAQTFTAFNSHLPGRQDVPLTLFASTPAIPNEVLTKTFQVEDDVINAIKSKFALTDVVFTSIMHLETSKEIWDELKGRYEGSERVRLVKLLTLKREFEILKIKEFEIVKEYSSKLSDSVNQMRLYGEAVEDFKVVEKINISKLQAQEQRISMRSDDVTEGAFQARHKWKQPGQKYQKKQNFDKRNVDQKGKGKMDGTSVDSAAKGKFPPYSTCKRTNHLSKDIWYKDKPQIQYNHCNKWGHRKSSATLAKPISSNDLVSDMPEINCIDDVCNACQLGSSFDLLCCLVVLLILPFSSLSSDPDSLQDFCVANLNSSISVNGFPCKPDAEVTFHDFFFDGLSKEGDTTNVFGSKVTPGSVLEFPGLNTLGISMNRVDFAPGGLNPPHSHPRATESGVVIKGKLLVGFISTNNVYYSKVLSAGQMFVIPKGLVHFQLNVGEGKALTFTAFNSHLPGAAVLPLNLFASTPAIPNGVLTKAFQVEDDVINAIKSKFGS</sequence>
<organism evidence="17 18">
    <name type="scientific">Acer yangbiense</name>
    <dbReference type="NCBI Taxonomy" id="1000413"/>
    <lineage>
        <taxon>Eukaryota</taxon>
        <taxon>Viridiplantae</taxon>
        <taxon>Streptophyta</taxon>
        <taxon>Embryophyta</taxon>
        <taxon>Tracheophyta</taxon>
        <taxon>Spermatophyta</taxon>
        <taxon>Magnoliopsida</taxon>
        <taxon>eudicotyledons</taxon>
        <taxon>Gunneridae</taxon>
        <taxon>Pentapetalae</taxon>
        <taxon>rosids</taxon>
        <taxon>malvids</taxon>
        <taxon>Sapindales</taxon>
        <taxon>Sapindaceae</taxon>
        <taxon>Hippocastanoideae</taxon>
        <taxon>Acereae</taxon>
        <taxon>Acer</taxon>
    </lineage>
</organism>
<dbReference type="EMBL" id="VAHF01000011">
    <property type="protein sequence ID" value="TXG50382.1"/>
    <property type="molecule type" value="Genomic_DNA"/>
</dbReference>
<evidence type="ECO:0000256" key="3">
    <source>
        <dbReference type="ARBA" id="ARBA00007456"/>
    </source>
</evidence>
<dbReference type="InterPro" id="IPR014710">
    <property type="entry name" value="RmlC-like_jellyroll"/>
</dbReference>
<evidence type="ECO:0000256" key="6">
    <source>
        <dbReference type="ARBA" id="ARBA00022723"/>
    </source>
</evidence>
<keyword evidence="10 11" id="KW-0464">Manganese</keyword>
<dbReference type="FunFam" id="2.60.120.10:FF:000025">
    <property type="entry name" value="germin-like protein subfamily 2 member 1"/>
    <property type="match status" value="1"/>
</dbReference>
<keyword evidence="9" id="KW-0325">Glycoprotein</keyword>
<dbReference type="SMART" id="SM00835">
    <property type="entry name" value="Cupin_1"/>
    <property type="match status" value="2"/>
</dbReference>
<dbReference type="GO" id="GO:0048046">
    <property type="term" value="C:apoplast"/>
    <property type="evidence" value="ECO:0007669"/>
    <property type="project" value="UniProtKB-SubCell"/>
</dbReference>
<dbReference type="PANTHER" id="PTHR31238">
    <property type="entry name" value="GERMIN-LIKE PROTEIN SUBFAMILY 3 MEMBER 3"/>
    <property type="match status" value="1"/>
</dbReference>
<comment type="caution">
    <text evidence="17">The sequence shown here is derived from an EMBL/GenBank/DDBJ whole genome shotgun (WGS) entry which is preliminary data.</text>
</comment>
<feature type="binding site" evidence="12">
    <location>
        <position position="560"/>
    </location>
    <ligand>
        <name>Mn(2+)</name>
        <dbReference type="ChEBI" id="CHEBI:29035"/>
    </ligand>
</feature>
<evidence type="ECO:0000256" key="7">
    <source>
        <dbReference type="ARBA" id="ARBA00022729"/>
    </source>
</evidence>
<evidence type="ECO:0000313" key="18">
    <source>
        <dbReference type="Proteomes" id="UP000323000"/>
    </source>
</evidence>
<evidence type="ECO:0000313" key="17">
    <source>
        <dbReference type="EMBL" id="TXG50382.1"/>
    </source>
</evidence>
<evidence type="ECO:0000256" key="11">
    <source>
        <dbReference type="PIRSR" id="PIRSR601929-1"/>
    </source>
</evidence>
<dbReference type="PRINTS" id="PR00325">
    <property type="entry name" value="GERMIN"/>
</dbReference>
<evidence type="ECO:0000256" key="10">
    <source>
        <dbReference type="ARBA" id="ARBA00023211"/>
    </source>
</evidence>
<name>A0A5C7H1L3_9ROSI</name>
<dbReference type="GO" id="GO:0030145">
    <property type="term" value="F:manganese ion binding"/>
    <property type="evidence" value="ECO:0007669"/>
    <property type="project" value="InterPro"/>
</dbReference>
<gene>
    <name evidence="17" type="ORF">EZV62_022906</name>
</gene>
<feature type="domain" description="Cupin type-1" evidence="16">
    <location>
        <begin position="66"/>
        <end position="214"/>
    </location>
</feature>
<keyword evidence="5" id="KW-0964">Secreted</keyword>
<dbReference type="AlphaFoldDB" id="A0A5C7H1L3"/>
<feature type="binding site" evidence="12">
    <location>
        <position position="553"/>
    </location>
    <ligand>
        <name>Mn(2+)</name>
        <dbReference type="ChEBI" id="CHEBI:29035"/>
    </ligand>
</feature>
<feature type="signal peptide" evidence="15">
    <location>
        <begin position="1"/>
        <end position="27"/>
    </location>
</feature>
<feature type="chain" id="PRO_5022800797" description="Cupin type-1 domain-containing protein" evidence="15">
    <location>
        <begin position="28"/>
        <end position="661"/>
    </location>
</feature>
<evidence type="ECO:0000256" key="13">
    <source>
        <dbReference type="PIRSR" id="PIRSR601929-3"/>
    </source>
</evidence>
<dbReference type="OrthoDB" id="1711498at2759"/>